<feature type="domain" description="Transposase IS200-like" evidence="1">
    <location>
        <begin position="9"/>
        <end position="123"/>
    </location>
</feature>
<dbReference type="PANTHER" id="PTHR34322:SF2">
    <property type="entry name" value="TRANSPOSASE IS200-LIKE DOMAIN-CONTAINING PROTEIN"/>
    <property type="match status" value="1"/>
</dbReference>
<dbReference type="InterPro" id="IPR036515">
    <property type="entry name" value="Transposase_17_sf"/>
</dbReference>
<dbReference type="eggNOG" id="COG1943">
    <property type="taxonomic scope" value="Bacteria"/>
</dbReference>
<dbReference type="EMBL" id="CP001101">
    <property type="protein sequence ID" value="ACE05237.1"/>
    <property type="molecule type" value="Genomic_DNA"/>
</dbReference>
<organism evidence="2">
    <name type="scientific">Chlorobium phaeobacteroides (strain BS1)</name>
    <dbReference type="NCBI Taxonomy" id="331678"/>
    <lineage>
        <taxon>Bacteria</taxon>
        <taxon>Pseudomonadati</taxon>
        <taxon>Chlorobiota</taxon>
        <taxon>Chlorobiia</taxon>
        <taxon>Chlorobiales</taxon>
        <taxon>Chlorobiaceae</taxon>
        <taxon>Chlorobium/Pelodictyon group</taxon>
        <taxon>Chlorobium</taxon>
    </lineage>
</organism>
<dbReference type="InterPro" id="IPR002686">
    <property type="entry name" value="Transposase_17"/>
</dbReference>
<proteinExistence type="predicted"/>
<dbReference type="SMART" id="SM01321">
    <property type="entry name" value="Y1_Tnp"/>
    <property type="match status" value="1"/>
</dbReference>
<gene>
    <name evidence="2" type="ordered locus">Cphamn1_2336</name>
</gene>
<dbReference type="OrthoDB" id="9788881at2"/>
<dbReference type="AlphaFoldDB" id="B3EP98"/>
<evidence type="ECO:0000313" key="2">
    <source>
        <dbReference type="EMBL" id="ACE05237.1"/>
    </source>
</evidence>
<dbReference type="GO" id="GO:0003677">
    <property type="term" value="F:DNA binding"/>
    <property type="evidence" value="ECO:0007669"/>
    <property type="project" value="InterPro"/>
</dbReference>
<accession>B3EP98</accession>
<evidence type="ECO:0000259" key="1">
    <source>
        <dbReference type="SMART" id="SM01321"/>
    </source>
</evidence>
<protein>
    <recommendedName>
        <fullName evidence="1">Transposase IS200-like domain-containing protein</fullName>
    </recommendedName>
</protein>
<reference evidence="2" key="1">
    <citation type="submission" date="2008-06" db="EMBL/GenBank/DDBJ databases">
        <title>Complete sequence of Chlorobium phaeobacteroides BS1.</title>
        <authorList>
            <consortium name="US DOE Joint Genome Institute"/>
            <person name="Lucas S."/>
            <person name="Copeland A."/>
            <person name="Lapidus A."/>
            <person name="Glavina del Rio T."/>
            <person name="Dalin E."/>
            <person name="Tice H."/>
            <person name="Bruce D."/>
            <person name="Goodwin L."/>
            <person name="Pitluck S."/>
            <person name="Schmutz J."/>
            <person name="Larimer F."/>
            <person name="Land M."/>
            <person name="Hauser L."/>
            <person name="Kyrpides N."/>
            <person name="Ovchinnikova G."/>
            <person name="Li T."/>
            <person name="Liu Z."/>
            <person name="Zhao F."/>
            <person name="Overmann J."/>
            <person name="Bryant D.A."/>
            <person name="Richardson P."/>
        </authorList>
    </citation>
    <scope>NUCLEOTIDE SEQUENCE [LARGE SCALE GENOMIC DNA]</scope>
    <source>
        <strain evidence="2">BS1</strain>
    </source>
</reference>
<dbReference type="Pfam" id="PF01797">
    <property type="entry name" value="Y1_Tnp"/>
    <property type="match status" value="1"/>
</dbReference>
<dbReference type="SUPFAM" id="SSF143422">
    <property type="entry name" value="Transposase IS200-like"/>
    <property type="match status" value="1"/>
</dbReference>
<dbReference type="GO" id="GO:0004803">
    <property type="term" value="F:transposase activity"/>
    <property type="evidence" value="ECO:0007669"/>
    <property type="project" value="InterPro"/>
</dbReference>
<dbReference type="PANTHER" id="PTHR34322">
    <property type="entry name" value="TRANSPOSASE, Y1_TNP DOMAIN-CONTAINING"/>
    <property type="match status" value="1"/>
</dbReference>
<dbReference type="GO" id="GO:0006313">
    <property type="term" value="P:DNA transposition"/>
    <property type="evidence" value="ECO:0007669"/>
    <property type="project" value="InterPro"/>
</dbReference>
<dbReference type="Gene3D" id="3.30.70.1290">
    <property type="entry name" value="Transposase IS200-like"/>
    <property type="match status" value="1"/>
</dbReference>
<dbReference type="KEGG" id="cpb:Cphamn1_2336"/>
<dbReference type="Pfam" id="PF13384">
    <property type="entry name" value="HTH_23"/>
    <property type="match status" value="1"/>
</dbReference>
<sequence>MPRGPRLDTPGTLHHVIIRGINRGAIVMDDDDRTAFVNRVGTLAQSTSTTMYAWALMDNHVHLLLKSGPLGLPDYMRKLLSWYAQYYNRRHNRSGHLFQNRYKSIICEEDAYFQKLIAYIHLNPLRAGLVNTLDELNSYPWSGQAAIVRKLRREWQDVDAVLKKFGDRAGTARRSYQAYLEEEAGKGRQPGLVGGGLVRSQGGWSAVQSQRKQGKMALGDERILGGTDFVKAVLDEAEEEVRRQVGDGEIIELAQSDIEQSCAEAKLSLRQFHSGSRMKPVPEIRKKLAIRFVQEYGLSLAETARQLGVTTSAVYQILQKQRRK</sequence>
<name>B3EP98_CHLPB</name>
<dbReference type="HOGENOM" id="CLU_068226_0_1_10"/>